<evidence type="ECO:0000313" key="4">
    <source>
        <dbReference type="Proteomes" id="UP000007151"/>
    </source>
</evidence>
<dbReference type="InterPro" id="IPR000618">
    <property type="entry name" value="Insect_cuticle"/>
</dbReference>
<proteinExistence type="predicted"/>
<feature type="signal peptide" evidence="2">
    <location>
        <begin position="1"/>
        <end position="19"/>
    </location>
</feature>
<accession>A0A212ESN8</accession>
<dbReference type="GO" id="GO:0062129">
    <property type="term" value="C:chitin-based extracellular matrix"/>
    <property type="evidence" value="ECO:0007669"/>
    <property type="project" value="TreeGrafter"/>
</dbReference>
<organism evidence="3 4">
    <name type="scientific">Danaus plexippus plexippus</name>
    <dbReference type="NCBI Taxonomy" id="278856"/>
    <lineage>
        <taxon>Eukaryota</taxon>
        <taxon>Metazoa</taxon>
        <taxon>Ecdysozoa</taxon>
        <taxon>Arthropoda</taxon>
        <taxon>Hexapoda</taxon>
        <taxon>Insecta</taxon>
        <taxon>Pterygota</taxon>
        <taxon>Neoptera</taxon>
        <taxon>Endopterygota</taxon>
        <taxon>Lepidoptera</taxon>
        <taxon>Glossata</taxon>
        <taxon>Ditrysia</taxon>
        <taxon>Papilionoidea</taxon>
        <taxon>Nymphalidae</taxon>
        <taxon>Danainae</taxon>
        <taxon>Danaini</taxon>
        <taxon>Danaina</taxon>
        <taxon>Danaus</taxon>
        <taxon>Danaus</taxon>
    </lineage>
</organism>
<dbReference type="PROSITE" id="PS51155">
    <property type="entry name" value="CHIT_BIND_RR_2"/>
    <property type="match status" value="2"/>
</dbReference>
<protein>
    <submittedName>
        <fullName evidence="3">Cuticle protein</fullName>
    </submittedName>
</protein>
<dbReference type="InterPro" id="IPR031311">
    <property type="entry name" value="CHIT_BIND_RR_consensus"/>
</dbReference>
<feature type="region of interest" description="Disordered" evidence="1">
    <location>
        <begin position="373"/>
        <end position="404"/>
    </location>
</feature>
<dbReference type="OrthoDB" id="6362401at2759"/>
<feature type="compositionally biased region" description="Polar residues" evidence="1">
    <location>
        <begin position="307"/>
        <end position="319"/>
    </location>
</feature>
<comment type="caution">
    <text evidence="3">The sequence shown here is derived from an EMBL/GenBank/DDBJ whole genome shotgun (WGS) entry which is preliminary data.</text>
</comment>
<dbReference type="PANTHER" id="PTHR10380">
    <property type="entry name" value="CUTICLE PROTEIN"/>
    <property type="match status" value="1"/>
</dbReference>
<evidence type="ECO:0000256" key="2">
    <source>
        <dbReference type="SAM" id="SignalP"/>
    </source>
</evidence>
<feature type="region of interest" description="Disordered" evidence="1">
    <location>
        <begin position="296"/>
        <end position="324"/>
    </location>
</feature>
<dbReference type="InterPro" id="IPR050468">
    <property type="entry name" value="Cuticle_Struct_Prot"/>
</dbReference>
<dbReference type="GO" id="GO:0008010">
    <property type="term" value="F:structural constituent of chitin-based larval cuticle"/>
    <property type="evidence" value="ECO:0007669"/>
    <property type="project" value="TreeGrafter"/>
</dbReference>
<dbReference type="PROSITE" id="PS00233">
    <property type="entry name" value="CHIT_BIND_RR_1"/>
    <property type="match status" value="1"/>
</dbReference>
<evidence type="ECO:0000313" key="3">
    <source>
        <dbReference type="EMBL" id="OWR44513.1"/>
    </source>
</evidence>
<sequence length="590" mass="66652">MAYLGIYFLIIFYVCLTQAADKYTDANRPYEFGFTIEGEQHRHEKKDENGIIMGEFGFITADGVYHVTVYATDENGNFKILSMKNIRVKPYPTSSGAETKKIVSVNNSAKPKDSIPESSKQEKIIKLEAPSPAKSCSHCSLPATTTLSPILSQEIPFTSNKHSVESITPFYANHDQMKQISISENIGHTQQNYNSRTTSSSSENQHNIEQKQINQNIGNQNFILNKNVNYQEHSENSGSHQANSQANVNKYSQTGMYSNGLSQNSDRGREELLTQQNIPPNTDQQKLKHEELLPSTGKNYNVAPETENLSPLSNHNISPISRHLEGPINNDNYLQKQSISEKRLPNLEDFSFNQNNIQNQSKTQQENHKNGIQINRDDLPSYPSKDNSDQQTIKQKDEPVDYGVGKLPTQINTKSERNPKSFSDFIQEAVEPERVANTGPNIYRPSLPNLNEFSGKPELLAAQIQKVDKNTDINHLNPGESVGLPNGITKDDMSNLLYTFNYTLGFHGHHEKGYANGVKQGYYFVTGRNGIRTRVDYVADETGFHPKITQEVLDILSDDVPKPETEKDEKYGLKGYEFKWLYFPVEKQSK</sequence>
<dbReference type="EMBL" id="AGBW02012745">
    <property type="protein sequence ID" value="OWR44513.1"/>
    <property type="molecule type" value="Genomic_DNA"/>
</dbReference>
<name>A0A212ESN8_DANPL</name>
<dbReference type="eggNOG" id="ENOG502S1RB">
    <property type="taxonomic scope" value="Eukaryota"/>
</dbReference>
<gene>
    <name evidence="3" type="ORF">KGM_207992</name>
</gene>
<keyword evidence="4" id="KW-1185">Reference proteome</keyword>
<dbReference type="Proteomes" id="UP000007151">
    <property type="component" value="Unassembled WGS sequence"/>
</dbReference>
<keyword evidence="2" id="KW-0732">Signal</keyword>
<reference evidence="3 4" key="1">
    <citation type="journal article" date="2011" name="Cell">
        <title>The monarch butterfly genome yields insights into long-distance migration.</title>
        <authorList>
            <person name="Zhan S."/>
            <person name="Merlin C."/>
            <person name="Boore J.L."/>
            <person name="Reppert S.M."/>
        </authorList>
    </citation>
    <scope>NUCLEOTIDE SEQUENCE [LARGE SCALE GENOMIC DNA]</scope>
    <source>
        <strain evidence="3">F-2</strain>
    </source>
</reference>
<feature type="chain" id="PRO_5043433564" evidence="2">
    <location>
        <begin position="20"/>
        <end position="590"/>
    </location>
</feature>
<dbReference type="PANTHER" id="PTHR10380:SF119">
    <property type="entry name" value="PROTEIN LETHAL(3)MALIGNANT BLOOD NEOPLASM 1"/>
    <property type="match status" value="1"/>
</dbReference>
<evidence type="ECO:0000256" key="1">
    <source>
        <dbReference type="SAM" id="MobiDB-lite"/>
    </source>
</evidence>
<dbReference type="KEGG" id="dpl:KGM_207992"/>
<dbReference type="AlphaFoldDB" id="A0A212ESN8"/>
<dbReference type="Pfam" id="PF00379">
    <property type="entry name" value="Chitin_bind_4"/>
    <property type="match status" value="2"/>
</dbReference>